<dbReference type="Proteomes" id="UP001497480">
    <property type="component" value="Unassembled WGS sequence"/>
</dbReference>
<accession>A0AAV1Y2M6</accession>
<dbReference type="EMBL" id="CAXHTB010000021">
    <property type="protein sequence ID" value="CAL0328250.1"/>
    <property type="molecule type" value="Genomic_DNA"/>
</dbReference>
<name>A0AAV1Y2M6_LUPLU</name>
<protein>
    <submittedName>
        <fullName evidence="2">Uncharacterized protein</fullName>
    </submittedName>
</protein>
<comment type="caution">
    <text evidence="2">The sequence shown here is derived from an EMBL/GenBank/DDBJ whole genome shotgun (WGS) entry which is preliminary data.</text>
</comment>
<evidence type="ECO:0000256" key="1">
    <source>
        <dbReference type="SAM" id="MobiDB-lite"/>
    </source>
</evidence>
<keyword evidence="3" id="KW-1185">Reference proteome</keyword>
<evidence type="ECO:0000313" key="3">
    <source>
        <dbReference type="Proteomes" id="UP001497480"/>
    </source>
</evidence>
<feature type="region of interest" description="Disordered" evidence="1">
    <location>
        <begin position="16"/>
        <end position="85"/>
    </location>
</feature>
<sequence>MGCFCFGRNKKHKRHGNTVVTYGDGGRKGHQPKPKKHKSTFLNVFPSGGDGGGGHGGGHGGGGGCGSGGGGGGGGGGGCGGGGGG</sequence>
<dbReference type="AlphaFoldDB" id="A0AAV1Y2M6"/>
<feature type="compositionally biased region" description="Gly residues" evidence="1">
    <location>
        <begin position="48"/>
        <end position="85"/>
    </location>
</feature>
<gene>
    <name evidence="2" type="ORF">LLUT_LOCUS29310</name>
</gene>
<proteinExistence type="predicted"/>
<feature type="compositionally biased region" description="Basic residues" evidence="1">
    <location>
        <begin position="28"/>
        <end position="39"/>
    </location>
</feature>
<organism evidence="2 3">
    <name type="scientific">Lupinus luteus</name>
    <name type="common">European yellow lupine</name>
    <dbReference type="NCBI Taxonomy" id="3873"/>
    <lineage>
        <taxon>Eukaryota</taxon>
        <taxon>Viridiplantae</taxon>
        <taxon>Streptophyta</taxon>
        <taxon>Embryophyta</taxon>
        <taxon>Tracheophyta</taxon>
        <taxon>Spermatophyta</taxon>
        <taxon>Magnoliopsida</taxon>
        <taxon>eudicotyledons</taxon>
        <taxon>Gunneridae</taxon>
        <taxon>Pentapetalae</taxon>
        <taxon>rosids</taxon>
        <taxon>fabids</taxon>
        <taxon>Fabales</taxon>
        <taxon>Fabaceae</taxon>
        <taxon>Papilionoideae</taxon>
        <taxon>50 kb inversion clade</taxon>
        <taxon>genistoids sensu lato</taxon>
        <taxon>core genistoids</taxon>
        <taxon>Genisteae</taxon>
        <taxon>Lupinus</taxon>
    </lineage>
</organism>
<reference evidence="2 3" key="1">
    <citation type="submission" date="2024-03" db="EMBL/GenBank/DDBJ databases">
        <authorList>
            <person name="Martinez-Hernandez J."/>
        </authorList>
    </citation>
    <scope>NUCLEOTIDE SEQUENCE [LARGE SCALE GENOMIC DNA]</scope>
</reference>
<evidence type="ECO:0000313" key="2">
    <source>
        <dbReference type="EMBL" id="CAL0328250.1"/>
    </source>
</evidence>